<feature type="compositionally biased region" description="Basic and acidic residues" evidence="1">
    <location>
        <begin position="713"/>
        <end position="723"/>
    </location>
</feature>
<dbReference type="Pfam" id="PF08683">
    <property type="entry name" value="CAMSAP_CKK"/>
    <property type="match status" value="1"/>
</dbReference>
<feature type="domain" description="CKK" evidence="2">
    <location>
        <begin position="733"/>
        <end position="859"/>
    </location>
</feature>
<dbReference type="OrthoDB" id="392726at2759"/>
<dbReference type="VEuPathDB" id="PlasmoDB:PKNOH_S110078200"/>
<dbReference type="SMART" id="SM01051">
    <property type="entry name" value="CAMSAP_CKK"/>
    <property type="match status" value="1"/>
</dbReference>
<dbReference type="InterPro" id="IPR011033">
    <property type="entry name" value="PRC_barrel-like_sf"/>
</dbReference>
<gene>
    <name evidence="3" type="ORF">PKNOH_S110078200</name>
</gene>
<feature type="region of interest" description="Disordered" evidence="1">
    <location>
        <begin position="466"/>
        <end position="517"/>
    </location>
</feature>
<dbReference type="InterPro" id="IPR014797">
    <property type="entry name" value="CKK_CAMSAP"/>
</dbReference>
<evidence type="ECO:0000313" key="4">
    <source>
        <dbReference type="Proteomes" id="UP000195012"/>
    </source>
</evidence>
<evidence type="ECO:0000259" key="2">
    <source>
        <dbReference type="PROSITE" id="PS51508"/>
    </source>
</evidence>
<dbReference type="SUPFAM" id="SSF50346">
    <property type="entry name" value="PRC-barrel domain"/>
    <property type="match status" value="1"/>
</dbReference>
<proteinExistence type="predicted"/>
<evidence type="ECO:0000313" key="3">
    <source>
        <dbReference type="EMBL" id="OTN65588.1"/>
    </source>
</evidence>
<dbReference type="GO" id="GO:0008017">
    <property type="term" value="F:microtubule binding"/>
    <property type="evidence" value="ECO:0007669"/>
    <property type="project" value="InterPro"/>
</dbReference>
<comment type="caution">
    <text evidence="3">The sequence shown here is derived from an EMBL/GenBank/DDBJ whole genome shotgun (WGS) entry which is preliminary data.</text>
</comment>
<dbReference type="EMBL" id="NETL01000025">
    <property type="protein sequence ID" value="OTN65588.1"/>
    <property type="molecule type" value="Genomic_DNA"/>
</dbReference>
<accession>A0A1Y3DQW8</accession>
<name>A0A1Y3DQW8_PLAKN</name>
<feature type="region of interest" description="Disordered" evidence="1">
    <location>
        <begin position="552"/>
        <end position="622"/>
    </location>
</feature>
<dbReference type="Proteomes" id="UP000195012">
    <property type="component" value="Unassembled WGS sequence"/>
</dbReference>
<feature type="region of interest" description="Disordered" evidence="1">
    <location>
        <begin position="238"/>
        <end position="258"/>
    </location>
</feature>
<dbReference type="PROSITE" id="PS51508">
    <property type="entry name" value="CKK"/>
    <property type="match status" value="1"/>
</dbReference>
<sequence length="859" mass="100054">MDTRKCSKITSGKEKKKNWHKGEKGRKIPYCVNYDVLLRNCKEEQYIDLNLEVNYNLEELLAHKDNIKKCFHENNTLSKNDLRKNRRSYHYDDEHGLVCATDGISPSCYDSGYGKKDACGERDRAEKHIYRNSEYIDEGHTSDSSYSYCSNVTDSSTEYEKTNGMNFSQRITYDSIILEDKVNLFDTVLAPKGINKNRKGEKNNFFCPPSAGINGDNTNIGDTYIRTELSYEDRKYGREGGTSPFHARETPKDPFPSTNLDGTPLMNLKCHKKYSNPASQKVEEEILQKYEKIIKIMKYLRRIKNKYPQIEATISILSSHIKNVTFNCEKMFYSRQEMNDFLKKIYIYQIYLLKKVVFKNPRDRRNENSFKGIFEAASPVEARMNWKDRPSFRDYSEVPEGINRDAHFMFQHMRENKSIKSARGVQQENLDEEGWINFSSVIKHEEKTPYPLSKDTQIMGSAMKEKKIDTSLTERSAENGMYKKGKLKNRDKYKSSELFRGREKTTQDDDPLGSEANSMNSFANLYAEGEEKTSAYYANLRDTYREALKKHMHTNEEKFRSGKNRKQSRIKKEHILQEDSLNHRSAYRKSENSTMSDDADGQPEHEPVREETKKQPQGWSYKRDFPLNTHLIRYESKKGDSSRLNKCIPQDNINNKEYKGRSTLSDAIRKNYLDVVNGQKYGPKGEPIYGTFLKALNLARSETPPGRNPSKGETARNDPEGKERNNQKTIVLFYDINKELSAISNRDSVIHALKHALLNKPYNFSALQNFLFKINVELVEYKNFILLLTRNIKKPHLEALYGLNDFSVFEKVYGKKVAPRFLVSNKVKTFYKYDTFYRRFKELTNVRDFSGITDAVELI</sequence>
<protein>
    <recommendedName>
        <fullName evidence="2">CKK domain-containing protein</fullName>
    </recommendedName>
</protein>
<dbReference type="VEuPathDB" id="PlasmoDB:PKNH_1207700"/>
<feature type="compositionally biased region" description="Basic and acidic residues" evidence="1">
    <location>
        <begin position="602"/>
        <end position="614"/>
    </location>
</feature>
<dbReference type="AlphaFoldDB" id="A0A1Y3DQW8"/>
<dbReference type="InterPro" id="IPR038209">
    <property type="entry name" value="CKK_dom_sf"/>
</dbReference>
<organism evidence="3 4">
    <name type="scientific">Plasmodium knowlesi</name>
    <dbReference type="NCBI Taxonomy" id="5850"/>
    <lineage>
        <taxon>Eukaryota</taxon>
        <taxon>Sar</taxon>
        <taxon>Alveolata</taxon>
        <taxon>Apicomplexa</taxon>
        <taxon>Aconoidasida</taxon>
        <taxon>Haemosporida</taxon>
        <taxon>Plasmodiidae</taxon>
        <taxon>Plasmodium</taxon>
        <taxon>Plasmodium (Plasmodium)</taxon>
    </lineage>
</organism>
<feature type="compositionally biased region" description="Basic and acidic residues" evidence="1">
    <location>
        <begin position="573"/>
        <end position="582"/>
    </location>
</feature>
<dbReference type="eggNOG" id="ENOG502QX0P">
    <property type="taxonomic scope" value="Eukaryota"/>
</dbReference>
<reference evidence="3 4" key="1">
    <citation type="submission" date="2017-05" db="EMBL/GenBank/DDBJ databases">
        <title>PacBio assembly of a Plasmodium knowlesi genome sequence with Hi-C correction and manual annotation of the SICAvar gene family.</title>
        <authorList>
            <person name="Lapp S.A."/>
            <person name="Geraldo J.A."/>
            <person name="Chien J.-T."/>
            <person name="Ay F."/>
            <person name="Pakala S.B."/>
            <person name="Batugedara G."/>
            <person name="Humphrey J.C."/>
            <person name="Debarry J.D."/>
            <person name="Le Roch K.G."/>
            <person name="Galinski M.R."/>
            <person name="Kissinger J.C."/>
        </authorList>
    </citation>
    <scope>NUCLEOTIDE SEQUENCE [LARGE SCALE GENOMIC DNA]</scope>
    <source>
        <strain evidence="4">Malayan Strain Pk1 (A+)</strain>
    </source>
</reference>
<dbReference type="Gene3D" id="3.10.20.360">
    <property type="entry name" value="CKK domain"/>
    <property type="match status" value="1"/>
</dbReference>
<dbReference type="VEuPathDB" id="PlasmoDB:PKA1H_120012100"/>
<feature type="region of interest" description="Disordered" evidence="1">
    <location>
        <begin position="700"/>
        <end position="723"/>
    </location>
</feature>
<feature type="compositionally biased region" description="Basic residues" evidence="1">
    <location>
        <begin position="561"/>
        <end position="572"/>
    </location>
</feature>
<evidence type="ECO:0000256" key="1">
    <source>
        <dbReference type="SAM" id="MobiDB-lite"/>
    </source>
</evidence>
<feature type="compositionally biased region" description="Basic and acidic residues" evidence="1">
    <location>
        <begin position="488"/>
        <end position="507"/>
    </location>
</feature>